<evidence type="ECO:0000256" key="3">
    <source>
        <dbReference type="ARBA" id="ARBA00023002"/>
    </source>
</evidence>
<dbReference type="PANTHER" id="PTHR13887:SF14">
    <property type="entry name" value="DISULFIDE BOND FORMATION PROTEIN D"/>
    <property type="match status" value="1"/>
</dbReference>
<dbReference type="PROSITE" id="PS51352">
    <property type="entry name" value="THIOREDOXIN_2"/>
    <property type="match status" value="1"/>
</dbReference>
<reference evidence="8 9" key="1">
    <citation type="submission" date="2017-09" db="EMBL/GenBank/DDBJ databases">
        <title>Depth-based differentiation of microbial function through sediment-hosted aquifers and enrichment of novel symbionts in the deep terrestrial subsurface.</title>
        <authorList>
            <person name="Probst A.J."/>
            <person name="Ladd B."/>
            <person name="Jarett J.K."/>
            <person name="Geller-Mcgrath D.E."/>
            <person name="Sieber C.M."/>
            <person name="Emerson J.B."/>
            <person name="Anantharaman K."/>
            <person name="Thomas B.C."/>
            <person name="Malmstrom R."/>
            <person name="Stieglmeier M."/>
            <person name="Klingl A."/>
            <person name="Woyke T."/>
            <person name="Ryan C.M."/>
            <person name="Banfield J.F."/>
        </authorList>
    </citation>
    <scope>NUCLEOTIDE SEQUENCE [LARGE SCALE GENOMIC DNA]</scope>
    <source>
        <strain evidence="8">CG22_combo_CG10-13_8_21_14_all_43_18</strain>
    </source>
</reference>
<evidence type="ECO:0000256" key="6">
    <source>
        <dbReference type="SAM" id="Phobius"/>
    </source>
</evidence>
<dbReference type="Gene3D" id="3.40.30.10">
    <property type="entry name" value="Glutaredoxin"/>
    <property type="match status" value="1"/>
</dbReference>
<comment type="similarity">
    <text evidence="1">Belongs to the thioredoxin family. DsbA subfamily.</text>
</comment>
<evidence type="ECO:0000313" key="9">
    <source>
        <dbReference type="Proteomes" id="UP000231276"/>
    </source>
</evidence>
<dbReference type="Pfam" id="PF13462">
    <property type="entry name" value="Thioredoxin_4"/>
    <property type="match status" value="1"/>
</dbReference>
<evidence type="ECO:0000256" key="5">
    <source>
        <dbReference type="ARBA" id="ARBA00023284"/>
    </source>
</evidence>
<evidence type="ECO:0000259" key="7">
    <source>
        <dbReference type="PROSITE" id="PS51352"/>
    </source>
</evidence>
<keyword evidence="3" id="KW-0560">Oxidoreductase</keyword>
<keyword evidence="6" id="KW-1133">Transmembrane helix</keyword>
<gene>
    <name evidence="8" type="ORF">COW82_02770</name>
</gene>
<keyword evidence="6" id="KW-0812">Transmembrane</keyword>
<protein>
    <submittedName>
        <fullName evidence="8">Disulfide bond formation protein DsbA</fullName>
    </submittedName>
</protein>
<dbReference type="InterPro" id="IPR013766">
    <property type="entry name" value="Thioredoxin_domain"/>
</dbReference>
<sequence>MNKQSNLMIPAAIVLAGVIIAGAFFFSGKGGNSGGNVASKDSPAAGNETDIILAPVTEKDHILGNPEADIIIVEYSDLECPFCKNFHVTMNRIIDEYGKDGRVAWVYRHFPLVELHPKAPQESEATECAAELGGNETFWAYTNRIFEITPSNNGLDLKQLPIIAEEVGLNRAEFEECLESGRHSGTVQAQYNDAISAGGRGTPHSVFLVKGQDPAPLSGAAAFEQVKGIIDQALLSIPN</sequence>
<dbReference type="InterPro" id="IPR012336">
    <property type="entry name" value="Thioredoxin-like_fold"/>
</dbReference>
<keyword evidence="4" id="KW-1015">Disulfide bond</keyword>
<evidence type="ECO:0000313" key="8">
    <source>
        <dbReference type="EMBL" id="PIP86319.1"/>
    </source>
</evidence>
<evidence type="ECO:0000256" key="2">
    <source>
        <dbReference type="ARBA" id="ARBA00022729"/>
    </source>
</evidence>
<dbReference type="Proteomes" id="UP000231276">
    <property type="component" value="Unassembled WGS sequence"/>
</dbReference>
<proteinExistence type="inferred from homology"/>
<organism evidence="8 9">
    <name type="scientific">Candidatus Campbellbacteria bacterium CG22_combo_CG10-13_8_21_14_all_43_18</name>
    <dbReference type="NCBI Taxonomy" id="1974530"/>
    <lineage>
        <taxon>Bacteria</taxon>
        <taxon>Candidatus Campbelliibacteriota</taxon>
    </lineage>
</organism>
<keyword evidence="5" id="KW-0676">Redox-active center</keyword>
<feature type="domain" description="Thioredoxin" evidence="7">
    <location>
        <begin position="31"/>
        <end position="235"/>
    </location>
</feature>
<evidence type="ECO:0000256" key="1">
    <source>
        <dbReference type="ARBA" id="ARBA00005791"/>
    </source>
</evidence>
<keyword evidence="6" id="KW-0472">Membrane</keyword>
<dbReference type="PANTHER" id="PTHR13887">
    <property type="entry name" value="GLUTATHIONE S-TRANSFERASE KAPPA"/>
    <property type="match status" value="1"/>
</dbReference>
<dbReference type="GO" id="GO:0016491">
    <property type="term" value="F:oxidoreductase activity"/>
    <property type="evidence" value="ECO:0007669"/>
    <property type="project" value="UniProtKB-KW"/>
</dbReference>
<dbReference type="EMBL" id="PCTS01000037">
    <property type="protein sequence ID" value="PIP86319.1"/>
    <property type="molecule type" value="Genomic_DNA"/>
</dbReference>
<keyword evidence="2" id="KW-0732">Signal</keyword>
<comment type="caution">
    <text evidence="8">The sequence shown here is derived from an EMBL/GenBank/DDBJ whole genome shotgun (WGS) entry which is preliminary data.</text>
</comment>
<evidence type="ECO:0000256" key="4">
    <source>
        <dbReference type="ARBA" id="ARBA00023157"/>
    </source>
</evidence>
<feature type="transmembrane region" description="Helical" evidence="6">
    <location>
        <begin position="7"/>
        <end position="26"/>
    </location>
</feature>
<accession>A0A2H0DX85</accession>
<dbReference type="AlphaFoldDB" id="A0A2H0DX85"/>
<dbReference type="SUPFAM" id="SSF52833">
    <property type="entry name" value="Thioredoxin-like"/>
    <property type="match status" value="1"/>
</dbReference>
<dbReference type="InterPro" id="IPR036249">
    <property type="entry name" value="Thioredoxin-like_sf"/>
</dbReference>
<name>A0A2H0DX85_9BACT</name>